<dbReference type="Gene3D" id="1.10.4030.10">
    <property type="entry name" value="Porin chaperone SurA, peptide-binding domain"/>
    <property type="match status" value="1"/>
</dbReference>
<organism evidence="8 9">
    <name type="scientific">Oceanomicrobium pacificus</name>
    <dbReference type="NCBI Taxonomy" id="2692916"/>
    <lineage>
        <taxon>Bacteria</taxon>
        <taxon>Pseudomonadati</taxon>
        <taxon>Pseudomonadota</taxon>
        <taxon>Alphaproteobacteria</taxon>
        <taxon>Rhodobacterales</taxon>
        <taxon>Paracoccaceae</taxon>
        <taxon>Oceanomicrobium</taxon>
    </lineage>
</organism>
<dbReference type="Proteomes" id="UP000436016">
    <property type="component" value="Unassembled WGS sequence"/>
</dbReference>
<dbReference type="EMBL" id="WUWG01000003">
    <property type="protein sequence ID" value="MXU65710.1"/>
    <property type="molecule type" value="Genomic_DNA"/>
</dbReference>
<feature type="signal peptide" evidence="6">
    <location>
        <begin position="1"/>
        <end position="28"/>
    </location>
</feature>
<keyword evidence="5" id="KW-0413">Isomerase</keyword>
<evidence type="ECO:0000256" key="5">
    <source>
        <dbReference type="PROSITE-ProRule" id="PRU00278"/>
    </source>
</evidence>
<sequence>MIENVKRSFRVLALALAAALGGTVAAEAQNPFSTAILVNNSAITYYDIEQRALFLEALGAPGNRQELAVDQLIDERLKLQAGASFGLELEEESLELAVAQFAESRNLTAAELRDALAQRGIAASTLNDFVKAGVTWREVVQGRFRARATPSDADVDAALSLGRGSTQESVRLSEIAMPFEERGEEATRELAERLSNQLNGRGDFAAAAREYSRSNNAAEGGSLGWLEVGSLPPAIATQILALSPGEVTLPIEIPDGLSILKLHEVRVDSRTAPPELTVAYGQLVIPLPNPVSQTALREAEERAVAVQRELDDCLSLSARVPDFGPGSGRVKPVLPSQLPGDLRQVIDRLDPGETDVVRTADAVRVVMLCDRASNIAPEQREQVRTQLLNQRLNSLSEGYLQELKRNAVVVRQ</sequence>
<keyword evidence="2 6" id="KW-0732">Signal</keyword>
<dbReference type="PANTHER" id="PTHR47637">
    <property type="entry name" value="CHAPERONE SURA"/>
    <property type="match status" value="1"/>
</dbReference>
<evidence type="ECO:0000256" key="1">
    <source>
        <dbReference type="ARBA" id="ARBA00018370"/>
    </source>
</evidence>
<gene>
    <name evidence="8" type="ORF">GSH16_09630</name>
</gene>
<dbReference type="SUPFAM" id="SSF54534">
    <property type="entry name" value="FKBP-like"/>
    <property type="match status" value="2"/>
</dbReference>
<feature type="chain" id="PRO_5025665880" description="Parvulin-like PPIase" evidence="6">
    <location>
        <begin position="29"/>
        <end position="412"/>
    </location>
</feature>
<name>A0A6B0TMC2_9RHOB</name>
<dbReference type="SUPFAM" id="SSF109998">
    <property type="entry name" value="Triger factor/SurA peptide-binding domain-like"/>
    <property type="match status" value="1"/>
</dbReference>
<evidence type="ECO:0000256" key="6">
    <source>
        <dbReference type="SAM" id="SignalP"/>
    </source>
</evidence>
<dbReference type="RefSeq" id="WP_160854434.1">
    <property type="nucleotide sequence ID" value="NZ_WUWG01000003.1"/>
</dbReference>
<keyword evidence="5" id="KW-0697">Rotamase</keyword>
<keyword evidence="9" id="KW-1185">Reference proteome</keyword>
<dbReference type="PROSITE" id="PS50198">
    <property type="entry name" value="PPIC_PPIASE_2"/>
    <property type="match status" value="1"/>
</dbReference>
<dbReference type="Gene3D" id="3.10.50.40">
    <property type="match status" value="1"/>
</dbReference>
<dbReference type="AlphaFoldDB" id="A0A6B0TMC2"/>
<accession>A0A6B0TMC2</accession>
<evidence type="ECO:0000259" key="7">
    <source>
        <dbReference type="PROSITE" id="PS50198"/>
    </source>
</evidence>
<protein>
    <recommendedName>
        <fullName evidence="1">Parvulin-like PPIase</fullName>
    </recommendedName>
    <alternativeName>
        <fullName evidence="3">Peptidyl-prolyl cis-trans isomerase plp</fullName>
    </alternativeName>
    <alternativeName>
        <fullName evidence="4">Rotamase plp</fullName>
    </alternativeName>
</protein>
<dbReference type="InterPro" id="IPR027304">
    <property type="entry name" value="Trigger_fact/SurA_dom_sf"/>
</dbReference>
<dbReference type="GO" id="GO:0003755">
    <property type="term" value="F:peptidyl-prolyl cis-trans isomerase activity"/>
    <property type="evidence" value="ECO:0007669"/>
    <property type="project" value="UniProtKB-KW"/>
</dbReference>
<dbReference type="Pfam" id="PF00639">
    <property type="entry name" value="Rotamase"/>
    <property type="match status" value="1"/>
</dbReference>
<comment type="caution">
    <text evidence="8">The sequence shown here is derived from an EMBL/GenBank/DDBJ whole genome shotgun (WGS) entry which is preliminary data.</text>
</comment>
<proteinExistence type="predicted"/>
<dbReference type="InterPro" id="IPR000297">
    <property type="entry name" value="PPIase_PpiC"/>
</dbReference>
<evidence type="ECO:0000256" key="3">
    <source>
        <dbReference type="ARBA" id="ARBA00030642"/>
    </source>
</evidence>
<dbReference type="PANTHER" id="PTHR47637:SF1">
    <property type="entry name" value="CHAPERONE SURA"/>
    <property type="match status" value="1"/>
</dbReference>
<evidence type="ECO:0000313" key="8">
    <source>
        <dbReference type="EMBL" id="MXU65710.1"/>
    </source>
</evidence>
<reference evidence="8 9" key="1">
    <citation type="submission" date="2019-12" db="EMBL/GenBank/DDBJ databases">
        <title>Strain KN286 was isolated from seawater, which was collected from Caroline Seamount in the tropical western Pacific.</title>
        <authorList>
            <person name="Wang Q."/>
        </authorList>
    </citation>
    <scope>NUCLEOTIDE SEQUENCE [LARGE SCALE GENOMIC DNA]</scope>
    <source>
        <strain evidence="8 9">KN286</strain>
    </source>
</reference>
<evidence type="ECO:0000256" key="4">
    <source>
        <dbReference type="ARBA" id="ARBA00031484"/>
    </source>
</evidence>
<dbReference type="InterPro" id="IPR046357">
    <property type="entry name" value="PPIase_dom_sf"/>
</dbReference>
<dbReference type="InterPro" id="IPR050280">
    <property type="entry name" value="OMP_Chaperone_SurA"/>
</dbReference>
<evidence type="ECO:0000256" key="2">
    <source>
        <dbReference type="ARBA" id="ARBA00022729"/>
    </source>
</evidence>
<feature type="domain" description="PpiC" evidence="7">
    <location>
        <begin position="167"/>
        <end position="264"/>
    </location>
</feature>
<evidence type="ECO:0000313" key="9">
    <source>
        <dbReference type="Proteomes" id="UP000436016"/>
    </source>
</evidence>